<dbReference type="EMBL" id="CP001720">
    <property type="protein sequence ID" value="ACV62595.1"/>
    <property type="molecule type" value="Genomic_DNA"/>
</dbReference>
<dbReference type="Pfam" id="PF00571">
    <property type="entry name" value="CBS"/>
    <property type="match status" value="2"/>
</dbReference>
<dbReference type="InterPro" id="IPR006668">
    <property type="entry name" value="Mg_transptr_MgtE_intracell_dom"/>
</dbReference>
<dbReference type="KEGG" id="dae:Dtox_1738"/>
<dbReference type="Gene3D" id="3.10.580.10">
    <property type="entry name" value="CBS-domain"/>
    <property type="match status" value="1"/>
</dbReference>
<keyword evidence="4" id="KW-1185">Reference proteome</keyword>
<accession>C8VX19</accession>
<dbReference type="InterPro" id="IPR046342">
    <property type="entry name" value="CBS_dom_sf"/>
</dbReference>
<proteinExistence type="predicted"/>
<gene>
    <name evidence="3" type="ordered locus">Dtox_1738</name>
</gene>
<dbReference type="RefSeq" id="WP_015757306.1">
    <property type="nucleotide sequence ID" value="NC_013216.1"/>
</dbReference>
<evidence type="ECO:0000313" key="4">
    <source>
        <dbReference type="Proteomes" id="UP000002217"/>
    </source>
</evidence>
<organism evidence="3 4">
    <name type="scientific">Desulfofarcimen acetoxidans (strain ATCC 49208 / DSM 771 / KCTC 5769 / VKM B-1644 / 5575)</name>
    <name type="common">Desulfotomaculum acetoxidans</name>
    <dbReference type="NCBI Taxonomy" id="485916"/>
    <lineage>
        <taxon>Bacteria</taxon>
        <taxon>Bacillati</taxon>
        <taxon>Bacillota</taxon>
        <taxon>Clostridia</taxon>
        <taxon>Eubacteriales</taxon>
        <taxon>Peptococcaceae</taxon>
        <taxon>Desulfofarcimen</taxon>
    </lineage>
</organism>
<protein>
    <submittedName>
        <fullName evidence="3">MgtE intracellular region</fullName>
    </submittedName>
</protein>
<feature type="domain" description="CBS" evidence="2">
    <location>
        <begin position="358"/>
        <end position="414"/>
    </location>
</feature>
<sequence length="430" mass="49094">MELANGIKILGQFYISGILYKKIVDAKGRKVGEVRDLAVLWDAKSPHTVGIKYAKNIQSLIPITAVSYFLPYVVLKDEFEKIEMYSLKPDEIMVKKWLLDKQIVDIKGSKLVRVNDIQLSWVLHNDVYDIMLTAVDIGTRGLFRRVGAEFLAFRARENLVKWQYLEPIERRTSNIRLASQEGKINRLHPADLADIIEDLDHRERSTLFANLDNVVAAEALAEVDLDTQVDIIEQLDVERASQILEEMAPDELADILGELPEEKSDELLKLMEPEEAEDVRELMNYPDDTAGALMTTEYISMPAAITSREAIEKLREEAPVVETIYYIYIIDQANKLLGVVSLRQLIIAKPETELNSIMEKRFIKVLDSDTHQEVLNAVSKYDLIAVPVTDEENHMLGIVTVDDVIDTLLPDRKSLENFSYFMMRKVSARR</sequence>
<dbReference type="PANTHER" id="PTHR43773">
    <property type="entry name" value="MAGNESIUM TRANSPORTER MGTE"/>
    <property type="match status" value="1"/>
</dbReference>
<dbReference type="HOGENOM" id="CLU_030870_1_0_9"/>
<dbReference type="InterPro" id="IPR038076">
    <property type="entry name" value="MgtE_N_sf"/>
</dbReference>
<dbReference type="InterPro" id="IPR000644">
    <property type="entry name" value="CBS_dom"/>
</dbReference>
<feature type="domain" description="CBS" evidence="2">
    <location>
        <begin position="294"/>
        <end position="357"/>
    </location>
</feature>
<dbReference type="SMART" id="SM00116">
    <property type="entry name" value="CBS"/>
    <property type="match status" value="2"/>
</dbReference>
<dbReference type="STRING" id="485916.Dtox_1738"/>
<name>C8VX19_DESAS</name>
<reference evidence="3 4" key="1">
    <citation type="journal article" date="2009" name="Stand. Genomic Sci.">
        <title>Complete genome sequence of Desulfotomaculum acetoxidans type strain (5575).</title>
        <authorList>
            <person name="Spring S."/>
            <person name="Lapidus A."/>
            <person name="Schroder M."/>
            <person name="Gleim D."/>
            <person name="Sims D."/>
            <person name="Meincke L."/>
            <person name="Glavina Del Rio T."/>
            <person name="Tice H."/>
            <person name="Copeland A."/>
            <person name="Cheng J.F."/>
            <person name="Lucas S."/>
            <person name="Chen F."/>
            <person name="Nolan M."/>
            <person name="Bruce D."/>
            <person name="Goodwin L."/>
            <person name="Pitluck S."/>
            <person name="Ivanova N."/>
            <person name="Mavromatis K."/>
            <person name="Mikhailova N."/>
            <person name="Pati A."/>
            <person name="Chen A."/>
            <person name="Palaniappan K."/>
            <person name="Land M."/>
            <person name="Hauser L."/>
            <person name="Chang Y.J."/>
            <person name="Jeffries C.D."/>
            <person name="Chain P."/>
            <person name="Saunders E."/>
            <person name="Brettin T."/>
            <person name="Detter J.C."/>
            <person name="Goker M."/>
            <person name="Bristow J."/>
            <person name="Eisen J.A."/>
            <person name="Markowitz V."/>
            <person name="Hugenholtz P."/>
            <person name="Kyrpides N.C."/>
            <person name="Klenk H.P."/>
            <person name="Han C."/>
        </authorList>
    </citation>
    <scope>NUCLEOTIDE SEQUENCE [LARGE SCALE GENOMIC DNA]</scope>
    <source>
        <strain evidence="4">ATCC 49208 / DSM 771 / VKM B-1644</strain>
    </source>
</reference>
<dbReference type="eggNOG" id="COG2239">
    <property type="taxonomic scope" value="Bacteria"/>
</dbReference>
<keyword evidence="1" id="KW-0129">CBS domain</keyword>
<evidence type="ECO:0000259" key="2">
    <source>
        <dbReference type="PROSITE" id="PS51371"/>
    </source>
</evidence>
<dbReference type="GO" id="GO:0016020">
    <property type="term" value="C:membrane"/>
    <property type="evidence" value="ECO:0007669"/>
    <property type="project" value="InterPro"/>
</dbReference>
<dbReference type="SUPFAM" id="SSF54631">
    <property type="entry name" value="CBS-domain pair"/>
    <property type="match status" value="1"/>
</dbReference>
<dbReference type="InterPro" id="IPR006669">
    <property type="entry name" value="MgtE_transporter"/>
</dbReference>
<evidence type="ECO:0000256" key="1">
    <source>
        <dbReference type="PROSITE-ProRule" id="PRU00703"/>
    </source>
</evidence>
<dbReference type="Pfam" id="PF03448">
    <property type="entry name" value="MgtE_N"/>
    <property type="match status" value="1"/>
</dbReference>
<dbReference type="Gene3D" id="1.25.60.10">
    <property type="entry name" value="MgtE N-terminal domain-like"/>
    <property type="match status" value="1"/>
</dbReference>
<dbReference type="SMART" id="SM00924">
    <property type="entry name" value="MgtE_N"/>
    <property type="match status" value="1"/>
</dbReference>
<evidence type="ECO:0000313" key="3">
    <source>
        <dbReference type="EMBL" id="ACV62595.1"/>
    </source>
</evidence>
<dbReference type="PANTHER" id="PTHR43773:SF1">
    <property type="entry name" value="MAGNESIUM TRANSPORTER MGTE"/>
    <property type="match status" value="1"/>
</dbReference>
<dbReference type="GO" id="GO:0015095">
    <property type="term" value="F:magnesium ion transmembrane transporter activity"/>
    <property type="evidence" value="ECO:0007669"/>
    <property type="project" value="InterPro"/>
</dbReference>
<dbReference type="CDD" id="cd04606">
    <property type="entry name" value="CBS_pair_Mg_transporter"/>
    <property type="match status" value="1"/>
</dbReference>
<dbReference type="SUPFAM" id="SSF158791">
    <property type="entry name" value="MgtE N-terminal domain-like"/>
    <property type="match status" value="1"/>
</dbReference>
<dbReference type="Proteomes" id="UP000002217">
    <property type="component" value="Chromosome"/>
</dbReference>
<dbReference type="AlphaFoldDB" id="C8VX19"/>
<dbReference type="PROSITE" id="PS51371">
    <property type="entry name" value="CBS"/>
    <property type="match status" value="2"/>
</dbReference>
<dbReference type="OrthoDB" id="9790355at2"/>